<feature type="region of interest" description="Disordered" evidence="1">
    <location>
        <begin position="345"/>
        <end position="385"/>
    </location>
</feature>
<organism evidence="2 3">
    <name type="scientific">Phrynosoma platyrhinos</name>
    <name type="common">Desert horned lizard</name>
    <dbReference type="NCBI Taxonomy" id="52577"/>
    <lineage>
        <taxon>Eukaryota</taxon>
        <taxon>Metazoa</taxon>
        <taxon>Chordata</taxon>
        <taxon>Craniata</taxon>
        <taxon>Vertebrata</taxon>
        <taxon>Euteleostomi</taxon>
        <taxon>Lepidosauria</taxon>
        <taxon>Squamata</taxon>
        <taxon>Bifurcata</taxon>
        <taxon>Unidentata</taxon>
        <taxon>Episquamata</taxon>
        <taxon>Toxicofera</taxon>
        <taxon>Iguania</taxon>
        <taxon>Phrynosomatidae</taxon>
        <taxon>Phrynosomatinae</taxon>
        <taxon>Phrynosoma</taxon>
    </lineage>
</organism>
<proteinExistence type="predicted"/>
<comment type="caution">
    <text evidence="2">The sequence shown here is derived from an EMBL/GenBank/DDBJ whole genome shotgun (WGS) entry which is preliminary data.</text>
</comment>
<feature type="region of interest" description="Disordered" evidence="1">
    <location>
        <begin position="45"/>
        <end position="103"/>
    </location>
</feature>
<feature type="compositionally biased region" description="Polar residues" evidence="1">
    <location>
        <begin position="89"/>
        <end position="103"/>
    </location>
</feature>
<reference evidence="2 3" key="1">
    <citation type="journal article" date="2022" name="Gigascience">
        <title>A chromosome-level genome assembly and annotation of the desert horned lizard, Phrynosoma platyrhinos, provides insight into chromosomal rearrangements among reptiles.</title>
        <authorList>
            <person name="Koochekian N."/>
            <person name="Ascanio A."/>
            <person name="Farleigh K."/>
            <person name="Card D.C."/>
            <person name="Schield D.R."/>
            <person name="Castoe T.A."/>
            <person name="Jezkova T."/>
        </authorList>
    </citation>
    <scope>NUCLEOTIDE SEQUENCE [LARGE SCALE GENOMIC DNA]</scope>
    <source>
        <strain evidence="2">NK-2021</strain>
    </source>
</reference>
<keyword evidence="3" id="KW-1185">Reference proteome</keyword>
<feature type="compositionally biased region" description="Basic and acidic residues" evidence="1">
    <location>
        <begin position="348"/>
        <end position="361"/>
    </location>
</feature>
<gene>
    <name evidence="2" type="ORF">JD844_005407</name>
</gene>
<sequence length="415" mass="45197">MEITPHLHVKSARSLSYSEPDLWRNGFLRKFGGLAWRKQRNSHLQIPTSGPWPLGRLQRPAVGSDVDMRGRSHSGPTLDDIRKQERPRPTSQPSDIDSIGTSPVPSISLDSLLCCGDGSSWEGSFSLSNPSLSCSIAPEMKGEVLKLPSVLEESNKAPRLLSEWVESALSGYLSSRFSHITVMEEPENLSFSSGLGESIPEQVSGVEEPKIAPPSPPMEEPLMIVETPQTSLGKKGSKIRYEIRITLTKKEDKENGMAEVGPIAGCGQRALPSHPSGEGTLSLGVAELEETEEQRHPKLAQPAPQVSARKEFQNCTGLHRVGTCKLCRRILTPDTVNPEATATAALRWESETRQGEGKDPSQTDELQLGDGPPEEGTDVIAPDPLADRYVGEQVWGAWRHDRCATLANSGLPRIA</sequence>
<feature type="compositionally biased region" description="Basic and acidic residues" evidence="1">
    <location>
        <begin position="79"/>
        <end position="88"/>
    </location>
</feature>
<evidence type="ECO:0000313" key="3">
    <source>
        <dbReference type="Proteomes" id="UP000826234"/>
    </source>
</evidence>
<protein>
    <submittedName>
        <fullName evidence="2">Uncharacterized protein</fullName>
    </submittedName>
</protein>
<evidence type="ECO:0000313" key="2">
    <source>
        <dbReference type="EMBL" id="KAH0631195.1"/>
    </source>
</evidence>
<dbReference type="Proteomes" id="UP000826234">
    <property type="component" value="Unassembled WGS sequence"/>
</dbReference>
<accession>A0ABQ7TN14</accession>
<dbReference type="EMBL" id="JAIPUX010000035">
    <property type="protein sequence ID" value="KAH0631195.1"/>
    <property type="molecule type" value="Genomic_DNA"/>
</dbReference>
<name>A0ABQ7TN14_PHRPL</name>
<evidence type="ECO:0000256" key="1">
    <source>
        <dbReference type="SAM" id="MobiDB-lite"/>
    </source>
</evidence>